<sequence length="276" mass="30817">MKWFRQLRSFGLTARKVEIQVAQQLSITDNSNETRSGYYGTAVKLPVAMGNPAALSASATFQKPNWMPDTEADSCLNCDIKFSQFRRKHHCRNCGKIFCNKCCLEKIPLPHFGINEPEKVCNNCKLIVELMNKTKSSDMSVVASALHSLAQSMMLNSFLVEAGCLKVLKNFLSSECDCIELLSDSLSALNLLCMDSNIRIEVLKEGMIEALLNAVISSSGVTSVFASRVLQLLSVILNIMITFCRIIKTNDLPFSDPILHLATNSRSHFQIWRLKD</sequence>
<evidence type="ECO:0000256" key="4">
    <source>
        <dbReference type="PROSITE-ProRule" id="PRU00091"/>
    </source>
</evidence>
<proteinExistence type="predicted"/>
<dbReference type="InterPro" id="IPR011011">
    <property type="entry name" value="Znf_FYVE_PHD"/>
</dbReference>
<dbReference type="PANTHER" id="PTHR39490:SF9">
    <property type="entry name" value="FYVE-TYPE DOMAIN-CONTAINING PROTEIN"/>
    <property type="match status" value="1"/>
</dbReference>
<gene>
    <name evidence="6" type="primary">GM10129</name>
    <name evidence="6" type="ORF">TNCV_1167151</name>
</gene>
<dbReference type="SMART" id="SM00064">
    <property type="entry name" value="FYVE"/>
    <property type="match status" value="1"/>
</dbReference>
<accession>A0A8X6T232</accession>
<keyword evidence="2 4" id="KW-0863">Zinc-finger</keyword>
<dbReference type="InterPro" id="IPR016024">
    <property type="entry name" value="ARM-type_fold"/>
</dbReference>
<reference evidence="6" key="1">
    <citation type="submission" date="2020-08" db="EMBL/GenBank/DDBJ databases">
        <title>Multicomponent nature underlies the extraordinary mechanical properties of spider dragline silk.</title>
        <authorList>
            <person name="Kono N."/>
            <person name="Nakamura H."/>
            <person name="Mori M."/>
            <person name="Yoshida Y."/>
            <person name="Ohtoshi R."/>
            <person name="Malay A.D."/>
            <person name="Moran D.A.P."/>
            <person name="Tomita M."/>
            <person name="Numata K."/>
            <person name="Arakawa K."/>
        </authorList>
    </citation>
    <scope>NUCLEOTIDE SEQUENCE</scope>
</reference>
<dbReference type="EMBL" id="BMAU01021358">
    <property type="protein sequence ID" value="GFY21570.1"/>
    <property type="molecule type" value="Genomic_DNA"/>
</dbReference>
<keyword evidence="7" id="KW-1185">Reference proteome</keyword>
<keyword evidence="1" id="KW-0479">Metal-binding</keyword>
<name>A0A8X6T232_TRICX</name>
<evidence type="ECO:0000256" key="1">
    <source>
        <dbReference type="ARBA" id="ARBA00022723"/>
    </source>
</evidence>
<dbReference type="InterPro" id="IPR013083">
    <property type="entry name" value="Znf_RING/FYVE/PHD"/>
</dbReference>
<comment type="caution">
    <text evidence="6">The sequence shown here is derived from an EMBL/GenBank/DDBJ whole genome shotgun (WGS) entry which is preliminary data.</text>
</comment>
<evidence type="ECO:0000256" key="3">
    <source>
        <dbReference type="ARBA" id="ARBA00022833"/>
    </source>
</evidence>
<dbReference type="SUPFAM" id="SSF57903">
    <property type="entry name" value="FYVE/PHD zinc finger"/>
    <property type="match status" value="1"/>
</dbReference>
<dbReference type="Pfam" id="PF01363">
    <property type="entry name" value="FYVE"/>
    <property type="match status" value="1"/>
</dbReference>
<keyword evidence="3" id="KW-0862">Zinc</keyword>
<dbReference type="GO" id="GO:0008270">
    <property type="term" value="F:zinc ion binding"/>
    <property type="evidence" value="ECO:0007669"/>
    <property type="project" value="UniProtKB-KW"/>
</dbReference>
<dbReference type="InterPro" id="IPR017455">
    <property type="entry name" value="Znf_FYVE-rel"/>
</dbReference>
<feature type="domain" description="FYVE-type" evidence="5">
    <location>
        <begin position="69"/>
        <end position="129"/>
    </location>
</feature>
<evidence type="ECO:0000259" key="5">
    <source>
        <dbReference type="PROSITE" id="PS50178"/>
    </source>
</evidence>
<dbReference type="Gene3D" id="3.30.40.10">
    <property type="entry name" value="Zinc/RING finger domain, C3HC4 (zinc finger)"/>
    <property type="match status" value="1"/>
</dbReference>
<protein>
    <submittedName>
        <fullName evidence="6">Lateral signaling target protein 2 homolog</fullName>
    </submittedName>
</protein>
<dbReference type="AlphaFoldDB" id="A0A8X6T232"/>
<dbReference type="InterPro" id="IPR011989">
    <property type="entry name" value="ARM-like"/>
</dbReference>
<dbReference type="PANTHER" id="PTHR39490">
    <property type="entry name" value="ARRESTIN DOMAIN-CONTAINING PROTEIN D"/>
    <property type="match status" value="1"/>
</dbReference>
<dbReference type="Proteomes" id="UP000887159">
    <property type="component" value="Unassembled WGS sequence"/>
</dbReference>
<evidence type="ECO:0000256" key="2">
    <source>
        <dbReference type="ARBA" id="ARBA00022771"/>
    </source>
</evidence>
<dbReference type="PROSITE" id="PS50178">
    <property type="entry name" value="ZF_FYVE"/>
    <property type="match status" value="1"/>
</dbReference>
<dbReference type="InterPro" id="IPR000306">
    <property type="entry name" value="Znf_FYVE"/>
</dbReference>
<dbReference type="SUPFAM" id="SSF48371">
    <property type="entry name" value="ARM repeat"/>
    <property type="match status" value="1"/>
</dbReference>
<evidence type="ECO:0000313" key="6">
    <source>
        <dbReference type="EMBL" id="GFY21570.1"/>
    </source>
</evidence>
<dbReference type="InterPro" id="IPR052113">
    <property type="entry name" value="FYVE-type_Zinc_Finger"/>
</dbReference>
<organism evidence="6 7">
    <name type="scientific">Trichonephila clavipes</name>
    <name type="common">Golden silk orbweaver</name>
    <name type="synonym">Nephila clavipes</name>
    <dbReference type="NCBI Taxonomy" id="2585209"/>
    <lineage>
        <taxon>Eukaryota</taxon>
        <taxon>Metazoa</taxon>
        <taxon>Ecdysozoa</taxon>
        <taxon>Arthropoda</taxon>
        <taxon>Chelicerata</taxon>
        <taxon>Arachnida</taxon>
        <taxon>Araneae</taxon>
        <taxon>Araneomorphae</taxon>
        <taxon>Entelegynae</taxon>
        <taxon>Araneoidea</taxon>
        <taxon>Nephilidae</taxon>
        <taxon>Trichonephila</taxon>
    </lineage>
</organism>
<evidence type="ECO:0000313" key="7">
    <source>
        <dbReference type="Proteomes" id="UP000887159"/>
    </source>
</evidence>
<dbReference type="Gene3D" id="1.25.10.10">
    <property type="entry name" value="Leucine-rich Repeat Variant"/>
    <property type="match status" value="1"/>
</dbReference>